<keyword evidence="3 8" id="KW-0813">Transport</keyword>
<dbReference type="InterPro" id="IPR000425">
    <property type="entry name" value="MIP"/>
</dbReference>
<dbReference type="Pfam" id="PF00230">
    <property type="entry name" value="MIP"/>
    <property type="match status" value="1"/>
</dbReference>
<feature type="transmembrane region" description="Helical" evidence="10">
    <location>
        <begin position="159"/>
        <end position="181"/>
    </location>
</feature>
<evidence type="ECO:0000256" key="2">
    <source>
        <dbReference type="ARBA" id="ARBA00006175"/>
    </source>
</evidence>
<dbReference type="Gene3D" id="1.20.1080.10">
    <property type="entry name" value="Glycerol uptake facilitator protein"/>
    <property type="match status" value="1"/>
</dbReference>
<feature type="transmembrane region" description="Helical" evidence="10">
    <location>
        <begin position="100"/>
        <end position="121"/>
    </location>
</feature>
<feature type="transmembrane region" description="Helical" evidence="10">
    <location>
        <begin position="193"/>
        <end position="210"/>
    </location>
</feature>
<keyword evidence="5 8" id="KW-0812">Transmembrane</keyword>
<dbReference type="PRINTS" id="PR00783">
    <property type="entry name" value="MINTRINSICP"/>
</dbReference>
<keyword evidence="12" id="KW-1185">Reference proteome</keyword>
<dbReference type="EMBL" id="WHZU01000017">
    <property type="protein sequence ID" value="NEH12308.1"/>
    <property type="molecule type" value="Genomic_DNA"/>
</dbReference>
<dbReference type="SUPFAM" id="SSF81338">
    <property type="entry name" value="Aquaporin-like"/>
    <property type="match status" value="1"/>
</dbReference>
<evidence type="ECO:0000256" key="7">
    <source>
        <dbReference type="ARBA" id="ARBA00023136"/>
    </source>
</evidence>
<dbReference type="PROSITE" id="PS00221">
    <property type="entry name" value="MIP"/>
    <property type="match status" value="1"/>
</dbReference>
<evidence type="ECO:0000313" key="12">
    <source>
        <dbReference type="Proteomes" id="UP000475155"/>
    </source>
</evidence>
<evidence type="ECO:0000256" key="6">
    <source>
        <dbReference type="ARBA" id="ARBA00022989"/>
    </source>
</evidence>
<gene>
    <name evidence="11" type="ORF">GFD18_09515</name>
</gene>
<evidence type="ECO:0000313" key="11">
    <source>
        <dbReference type="EMBL" id="NEH12308.1"/>
    </source>
</evidence>
<comment type="subcellular location">
    <subcellularLocation>
        <location evidence="1">Cell membrane</location>
        <topology evidence="1">Multi-pass membrane protein</topology>
    </subcellularLocation>
</comment>
<organism evidence="11 12">
    <name type="scientific">Bifidobacterium saimiriisciurei</name>
    <dbReference type="NCBI Taxonomy" id="2661627"/>
    <lineage>
        <taxon>Bacteria</taxon>
        <taxon>Bacillati</taxon>
        <taxon>Actinomycetota</taxon>
        <taxon>Actinomycetes</taxon>
        <taxon>Bifidobacteriales</taxon>
        <taxon>Bifidobacteriaceae</taxon>
        <taxon>Bifidobacterium</taxon>
    </lineage>
</organism>
<evidence type="ECO:0000256" key="10">
    <source>
        <dbReference type="SAM" id="Phobius"/>
    </source>
</evidence>
<keyword evidence="4" id="KW-1003">Cell membrane</keyword>
<evidence type="ECO:0000256" key="1">
    <source>
        <dbReference type="ARBA" id="ARBA00004651"/>
    </source>
</evidence>
<dbReference type="InterPro" id="IPR023271">
    <property type="entry name" value="Aquaporin-like"/>
</dbReference>
<accession>A0ABX0CB33</accession>
<feature type="transmembrane region" description="Helical" evidence="10">
    <location>
        <begin position="240"/>
        <end position="263"/>
    </location>
</feature>
<name>A0ABX0CB33_9BIFI</name>
<dbReference type="InterPro" id="IPR022357">
    <property type="entry name" value="MIP_CS"/>
</dbReference>
<evidence type="ECO:0000256" key="3">
    <source>
        <dbReference type="ARBA" id="ARBA00022448"/>
    </source>
</evidence>
<proteinExistence type="inferred from homology"/>
<dbReference type="PANTHER" id="PTHR19139:SF199">
    <property type="entry name" value="MIP17260P"/>
    <property type="match status" value="1"/>
</dbReference>
<evidence type="ECO:0000256" key="5">
    <source>
        <dbReference type="ARBA" id="ARBA00022692"/>
    </source>
</evidence>
<feature type="transmembrane region" description="Helical" evidence="10">
    <location>
        <begin position="48"/>
        <end position="67"/>
    </location>
</feature>
<dbReference type="RefSeq" id="WP_163200350.1">
    <property type="nucleotide sequence ID" value="NZ_WHZU01000017.1"/>
</dbReference>
<dbReference type="Proteomes" id="UP000475155">
    <property type="component" value="Unassembled WGS sequence"/>
</dbReference>
<evidence type="ECO:0000256" key="8">
    <source>
        <dbReference type="RuleBase" id="RU000477"/>
    </source>
</evidence>
<sequence length="327" mass="33502">MQETSTLSTHTCHPKELSSSPVVRVLAEFAGTFFACFVIYTAGTYGTVLYGANVLFVALATALAYGASTAVFGRFSGGHFNPAVTLAAVLTSRTSWIDGILYVLAQVAGGIAAGFLIMGILPTSSTVTSTMWFTSAVNGYGDGSPSNSMLSQAGISFNYIMALAVEVVMAILVVAAATVTLRENGSPAHTHTLATGLAYGAAVAVAYAVTGAGLNPARSTGIAIVAQGKGLTVEPLSQLWLFWVCPLLGGALVALAVLLTAAIGQSRKQKAVADVQVDSSQDPASDDAAEGTDADENAETENGGESGDNDNDETVESNDETVDVKKD</sequence>
<protein>
    <submittedName>
        <fullName evidence="11">Glycerol transporter</fullName>
    </submittedName>
</protein>
<evidence type="ECO:0000256" key="9">
    <source>
        <dbReference type="SAM" id="MobiDB-lite"/>
    </source>
</evidence>
<comment type="caution">
    <text evidence="11">The sequence shown here is derived from an EMBL/GenBank/DDBJ whole genome shotgun (WGS) entry which is preliminary data.</text>
</comment>
<feature type="compositionally biased region" description="Low complexity" evidence="9">
    <location>
        <begin position="274"/>
        <end position="283"/>
    </location>
</feature>
<feature type="region of interest" description="Disordered" evidence="9">
    <location>
        <begin position="272"/>
        <end position="327"/>
    </location>
</feature>
<keyword evidence="7 10" id="KW-0472">Membrane</keyword>
<reference evidence="11 12" key="1">
    <citation type="submission" date="2019-10" db="EMBL/GenBank/DDBJ databases">
        <title>Bifidobacterium from non-human primates.</title>
        <authorList>
            <person name="Modesto M."/>
        </authorList>
    </citation>
    <scope>NUCLEOTIDE SEQUENCE [LARGE SCALE GENOMIC DNA]</scope>
    <source>
        <strain evidence="11 12">SMA1</strain>
    </source>
</reference>
<feature type="transmembrane region" description="Helical" evidence="10">
    <location>
        <begin position="21"/>
        <end position="42"/>
    </location>
</feature>
<feature type="compositionally biased region" description="Acidic residues" evidence="9">
    <location>
        <begin position="307"/>
        <end position="321"/>
    </location>
</feature>
<feature type="compositionally biased region" description="Acidic residues" evidence="9">
    <location>
        <begin position="284"/>
        <end position="299"/>
    </location>
</feature>
<evidence type="ECO:0000256" key="4">
    <source>
        <dbReference type="ARBA" id="ARBA00022475"/>
    </source>
</evidence>
<keyword evidence="6 10" id="KW-1133">Transmembrane helix</keyword>
<dbReference type="InterPro" id="IPR034294">
    <property type="entry name" value="Aquaporin_transptr"/>
</dbReference>
<comment type="similarity">
    <text evidence="2 8">Belongs to the MIP/aquaporin (TC 1.A.8) family.</text>
</comment>
<dbReference type="PANTHER" id="PTHR19139">
    <property type="entry name" value="AQUAPORIN TRANSPORTER"/>
    <property type="match status" value="1"/>
</dbReference>